<dbReference type="KEGG" id="gsh:117362968"/>
<keyword evidence="1" id="KW-1185">Reference proteome</keyword>
<dbReference type="Gene3D" id="1.50.10.10">
    <property type="match status" value="1"/>
</dbReference>
<name>A0A6P8RAR8_GEOSA</name>
<accession>A0A6P8RAR8</accession>
<proteinExistence type="predicted"/>
<dbReference type="GeneID" id="117362968"/>
<gene>
    <name evidence="2" type="primary">LOC117362968</name>
</gene>
<evidence type="ECO:0000313" key="2">
    <source>
        <dbReference type="RefSeq" id="XP_033805950.1"/>
    </source>
</evidence>
<dbReference type="RefSeq" id="XP_033805950.1">
    <property type="nucleotide sequence ID" value="XM_033950059.1"/>
</dbReference>
<sequence length="210" mass="22696">MPESCSSEFGLLEETLSLLRLYGSRHALSRLAQSVAGVPNLPDCLATFTCGRARAGERGRQLGSPSSRRLLLEAPLRAADAEAETRAALLLGGAGAGACPRALPPVGPRLRGSDELFVGLSGNLRAALELKQRLGGQDIHSFGQMYHPDLRQLVSSIMFAEFLFSEEFKAGSHTLETVYSLFESLLGTICFLVDLLQPDQAEFPRFSVFV</sequence>
<dbReference type="AlphaFoldDB" id="A0A6P8RAR8"/>
<dbReference type="SUPFAM" id="SSF158745">
    <property type="entry name" value="LanC-like"/>
    <property type="match status" value="1"/>
</dbReference>
<protein>
    <submittedName>
        <fullName evidence="2">LanC-like protein 3</fullName>
    </submittedName>
</protein>
<dbReference type="InterPro" id="IPR012341">
    <property type="entry name" value="6hp_glycosidase-like_sf"/>
</dbReference>
<reference evidence="2" key="1">
    <citation type="submission" date="2025-08" db="UniProtKB">
        <authorList>
            <consortium name="RefSeq"/>
        </authorList>
    </citation>
    <scope>IDENTIFICATION</scope>
</reference>
<evidence type="ECO:0000313" key="1">
    <source>
        <dbReference type="Proteomes" id="UP000515159"/>
    </source>
</evidence>
<dbReference type="Proteomes" id="UP000515159">
    <property type="component" value="Chromosome 6"/>
</dbReference>
<organism evidence="1 2">
    <name type="scientific">Geotrypetes seraphini</name>
    <name type="common">Gaboon caecilian</name>
    <name type="synonym">Caecilia seraphini</name>
    <dbReference type="NCBI Taxonomy" id="260995"/>
    <lineage>
        <taxon>Eukaryota</taxon>
        <taxon>Metazoa</taxon>
        <taxon>Chordata</taxon>
        <taxon>Craniata</taxon>
        <taxon>Vertebrata</taxon>
        <taxon>Euteleostomi</taxon>
        <taxon>Amphibia</taxon>
        <taxon>Gymnophiona</taxon>
        <taxon>Geotrypetes</taxon>
    </lineage>
</organism>
<dbReference type="GO" id="GO:0005975">
    <property type="term" value="P:carbohydrate metabolic process"/>
    <property type="evidence" value="ECO:0007669"/>
    <property type="project" value="InterPro"/>
</dbReference>
<dbReference type="InParanoid" id="A0A6P8RAR8"/>
<dbReference type="OrthoDB" id="10257263at2759"/>